<feature type="transmembrane region" description="Helical" evidence="2">
    <location>
        <begin position="29"/>
        <end position="52"/>
    </location>
</feature>
<evidence type="ECO:0000256" key="2">
    <source>
        <dbReference type="SAM" id="Phobius"/>
    </source>
</evidence>
<dbReference type="AlphaFoldDB" id="A0A438ECI3"/>
<keyword evidence="2" id="KW-1133">Transmembrane helix</keyword>
<dbReference type="Proteomes" id="UP000288805">
    <property type="component" value="Unassembled WGS sequence"/>
</dbReference>
<keyword evidence="2" id="KW-0812">Transmembrane</keyword>
<accession>A0A438ECI3</accession>
<gene>
    <name evidence="3" type="ORF">CK203_107381</name>
</gene>
<feature type="transmembrane region" description="Helical" evidence="2">
    <location>
        <begin position="159"/>
        <end position="180"/>
    </location>
</feature>
<proteinExistence type="predicted"/>
<organism evidence="3 4">
    <name type="scientific">Vitis vinifera</name>
    <name type="common">Grape</name>
    <dbReference type="NCBI Taxonomy" id="29760"/>
    <lineage>
        <taxon>Eukaryota</taxon>
        <taxon>Viridiplantae</taxon>
        <taxon>Streptophyta</taxon>
        <taxon>Embryophyta</taxon>
        <taxon>Tracheophyta</taxon>
        <taxon>Spermatophyta</taxon>
        <taxon>Magnoliopsida</taxon>
        <taxon>eudicotyledons</taxon>
        <taxon>Gunneridae</taxon>
        <taxon>Pentapetalae</taxon>
        <taxon>rosids</taxon>
        <taxon>Vitales</taxon>
        <taxon>Vitaceae</taxon>
        <taxon>Viteae</taxon>
        <taxon>Vitis</taxon>
    </lineage>
</organism>
<comment type="caution">
    <text evidence="3">The sequence shown here is derived from an EMBL/GenBank/DDBJ whole genome shotgun (WGS) entry which is preliminary data.</text>
</comment>
<name>A0A438ECI3_VITVI</name>
<evidence type="ECO:0000256" key="1">
    <source>
        <dbReference type="SAM" id="MobiDB-lite"/>
    </source>
</evidence>
<sequence>MFKNTIEMTDIRANEDLHSPELDFLDTCIASMSLCLLVMILGLLIASMTWVLELESGLEGDFHTIQQDQVVHPSPSPPVQSAPQVGAFVLHGKTEATPYSVVAHAQCCLLSSACQILRDTWGSGAPEFLRRYSFNTIVDVSRRGLEALRQRPDESVTSFISHISWVFLILILTHLVQAIYGIEDGIAKGLWAESSASNSKGKKPGSDSKPSDVGTIGMMSHRSSRRP</sequence>
<feature type="region of interest" description="Disordered" evidence="1">
    <location>
        <begin position="195"/>
        <end position="227"/>
    </location>
</feature>
<dbReference type="EMBL" id="QGNW01001329">
    <property type="protein sequence ID" value="RVW45384.1"/>
    <property type="molecule type" value="Genomic_DNA"/>
</dbReference>
<reference evidence="3 4" key="1">
    <citation type="journal article" date="2018" name="PLoS Genet.">
        <title>Population sequencing reveals clonal diversity and ancestral inbreeding in the grapevine cultivar Chardonnay.</title>
        <authorList>
            <person name="Roach M.J."/>
            <person name="Johnson D.L."/>
            <person name="Bohlmann J."/>
            <person name="van Vuuren H.J."/>
            <person name="Jones S.J."/>
            <person name="Pretorius I.S."/>
            <person name="Schmidt S.A."/>
            <person name="Borneman A.R."/>
        </authorList>
    </citation>
    <scope>NUCLEOTIDE SEQUENCE [LARGE SCALE GENOMIC DNA]</scope>
    <source>
        <strain evidence="4">cv. Chardonnay</strain>
        <tissue evidence="3">Leaf</tissue>
    </source>
</reference>
<keyword evidence="2" id="KW-0472">Membrane</keyword>
<protein>
    <submittedName>
        <fullName evidence="3">Uncharacterized protein</fullName>
    </submittedName>
</protein>
<evidence type="ECO:0000313" key="3">
    <source>
        <dbReference type="EMBL" id="RVW45384.1"/>
    </source>
</evidence>
<evidence type="ECO:0000313" key="4">
    <source>
        <dbReference type="Proteomes" id="UP000288805"/>
    </source>
</evidence>